<keyword evidence="5" id="KW-0010">Activator</keyword>
<evidence type="ECO:0000259" key="8">
    <source>
        <dbReference type="Pfam" id="PF07887"/>
    </source>
</evidence>
<dbReference type="Pfam" id="PF20451">
    <property type="entry name" value="Calmod_bind_M"/>
    <property type="match status" value="1"/>
</dbReference>
<evidence type="ECO:0000256" key="2">
    <source>
        <dbReference type="ARBA" id="ARBA00007214"/>
    </source>
</evidence>
<evidence type="ECO:0000256" key="4">
    <source>
        <dbReference type="ARBA" id="ARBA00023125"/>
    </source>
</evidence>
<proteinExistence type="inferred from homology"/>
<organism evidence="11 12">
    <name type="scientific">Brassica cretica</name>
    <name type="common">Mustard</name>
    <dbReference type="NCBI Taxonomy" id="69181"/>
    <lineage>
        <taxon>Eukaryota</taxon>
        <taxon>Viridiplantae</taxon>
        <taxon>Streptophyta</taxon>
        <taxon>Embryophyta</taxon>
        <taxon>Tracheophyta</taxon>
        <taxon>Spermatophyta</taxon>
        <taxon>Magnoliopsida</taxon>
        <taxon>eudicotyledons</taxon>
        <taxon>Gunneridae</taxon>
        <taxon>Pentapetalae</taxon>
        <taxon>rosids</taxon>
        <taxon>malvids</taxon>
        <taxon>Brassicales</taxon>
        <taxon>Brassicaceae</taxon>
        <taxon>Brassiceae</taxon>
        <taxon>Brassica</taxon>
    </lineage>
</organism>
<dbReference type="InterPro" id="IPR046831">
    <property type="entry name" value="Calmodulin_bind_N"/>
</dbReference>
<comment type="subcellular location">
    <subcellularLocation>
        <location evidence="1">Nucleus</location>
    </subcellularLocation>
</comment>
<comment type="caution">
    <text evidence="11">The sequence shown here is derived from an EMBL/GenBank/DDBJ whole genome shotgun (WGS) entry which is preliminary data.</text>
</comment>
<keyword evidence="4" id="KW-0238">DNA-binding</keyword>
<dbReference type="Pfam" id="PF07887">
    <property type="entry name" value="Calmodulin_bind"/>
    <property type="match status" value="1"/>
</dbReference>
<keyword evidence="7" id="KW-0539">Nucleus</keyword>
<evidence type="ECO:0000256" key="7">
    <source>
        <dbReference type="ARBA" id="ARBA00023242"/>
    </source>
</evidence>
<dbReference type="AlphaFoldDB" id="A0A8S9IEX4"/>
<evidence type="ECO:0000313" key="12">
    <source>
        <dbReference type="Proteomes" id="UP000712281"/>
    </source>
</evidence>
<keyword evidence="3" id="KW-0805">Transcription regulation</keyword>
<dbReference type="PANTHER" id="PTHR31713:SF51">
    <property type="entry name" value="CALMODULIN-BINDING PROTEIN 60 E"/>
    <property type="match status" value="1"/>
</dbReference>
<feature type="domain" description="Calmodulin binding protein C-terminal" evidence="10">
    <location>
        <begin position="339"/>
        <end position="401"/>
    </location>
</feature>
<protein>
    <recommendedName>
        <fullName evidence="13">Calmodulin-binding protein 60 E</fullName>
    </recommendedName>
</protein>
<evidence type="ECO:0000256" key="6">
    <source>
        <dbReference type="ARBA" id="ARBA00023163"/>
    </source>
</evidence>
<dbReference type="GO" id="GO:0043565">
    <property type="term" value="F:sequence-specific DNA binding"/>
    <property type="evidence" value="ECO:0007669"/>
    <property type="project" value="TreeGrafter"/>
</dbReference>
<feature type="domain" description="Calmodulin binding protein-like N-terminal" evidence="8">
    <location>
        <begin position="151"/>
        <end position="277"/>
    </location>
</feature>
<dbReference type="GO" id="GO:0005634">
    <property type="term" value="C:nucleus"/>
    <property type="evidence" value="ECO:0007669"/>
    <property type="project" value="UniProtKB-SubCell"/>
</dbReference>
<dbReference type="GO" id="GO:0005516">
    <property type="term" value="F:calmodulin binding"/>
    <property type="evidence" value="ECO:0007669"/>
    <property type="project" value="InterPro"/>
</dbReference>
<dbReference type="InterPro" id="IPR046829">
    <property type="entry name" value="Calmod_bind_C"/>
</dbReference>
<gene>
    <name evidence="11" type="ORF">F2Q68_00027391</name>
</gene>
<evidence type="ECO:0000256" key="1">
    <source>
        <dbReference type="ARBA" id="ARBA00004123"/>
    </source>
</evidence>
<dbReference type="Proteomes" id="UP000712281">
    <property type="component" value="Unassembled WGS sequence"/>
</dbReference>
<keyword evidence="6" id="KW-0804">Transcription</keyword>
<dbReference type="GO" id="GO:0080142">
    <property type="term" value="P:regulation of salicylic acid biosynthetic process"/>
    <property type="evidence" value="ECO:0007669"/>
    <property type="project" value="TreeGrafter"/>
</dbReference>
<evidence type="ECO:0000256" key="5">
    <source>
        <dbReference type="ARBA" id="ARBA00023159"/>
    </source>
</evidence>
<evidence type="ECO:0008006" key="13">
    <source>
        <dbReference type="Google" id="ProtNLM"/>
    </source>
</evidence>
<dbReference type="Pfam" id="PF20452">
    <property type="entry name" value="Calmod_bind_C"/>
    <property type="match status" value="1"/>
</dbReference>
<dbReference type="Pfam" id="PF06364">
    <property type="entry name" value="DUF1068"/>
    <property type="match status" value="1"/>
</dbReference>
<dbReference type="EMBL" id="QGKW02001911">
    <property type="protein sequence ID" value="KAF2567905.1"/>
    <property type="molecule type" value="Genomic_DNA"/>
</dbReference>
<accession>A0A8S9IEX4</accession>
<evidence type="ECO:0000313" key="11">
    <source>
        <dbReference type="EMBL" id="KAF2567905.1"/>
    </source>
</evidence>
<dbReference type="InterPro" id="IPR046830">
    <property type="entry name" value="Calmod_bind_M"/>
</dbReference>
<reference evidence="11" key="1">
    <citation type="submission" date="2019-12" db="EMBL/GenBank/DDBJ databases">
        <title>Genome sequencing and annotation of Brassica cretica.</title>
        <authorList>
            <person name="Studholme D.J."/>
            <person name="Sarris P.F."/>
        </authorList>
    </citation>
    <scope>NUCLEOTIDE SEQUENCE</scope>
    <source>
        <strain evidence="11">PFS-001/15</strain>
        <tissue evidence="11">Leaf</tissue>
    </source>
</reference>
<evidence type="ECO:0000259" key="9">
    <source>
        <dbReference type="Pfam" id="PF20451"/>
    </source>
</evidence>
<dbReference type="GO" id="GO:0003700">
    <property type="term" value="F:DNA-binding transcription factor activity"/>
    <property type="evidence" value="ECO:0007669"/>
    <property type="project" value="TreeGrafter"/>
</dbReference>
<evidence type="ECO:0000259" key="10">
    <source>
        <dbReference type="Pfam" id="PF20452"/>
    </source>
</evidence>
<comment type="similarity">
    <text evidence="2">Belongs to the plant ACBP60 protein family.</text>
</comment>
<feature type="domain" description="Calmodulin binding protein central" evidence="9">
    <location>
        <begin position="278"/>
        <end position="334"/>
    </location>
</feature>
<evidence type="ECO:0000256" key="3">
    <source>
        <dbReference type="ARBA" id="ARBA00023015"/>
    </source>
</evidence>
<dbReference type="PANTHER" id="PTHR31713">
    <property type="entry name" value="OS02G0177800 PROTEIN"/>
    <property type="match status" value="1"/>
</dbReference>
<dbReference type="InterPro" id="IPR010471">
    <property type="entry name" value="DUF1068"/>
</dbReference>
<sequence>MNFTLAEAKRVASQYLKEAEKCNVATVIFVSARERAQALLLKDRKVTSLWERRARQLGWKGSMNKRGYECSQEDADNLAESKRQKVPALASVIVEAVKVDSLQRLCSSLEPLFRRIVSEEVERALSKLGNSKLTSRSPEPKRIQGRDGRNLQLHFKTRMPPHLFTGGKVEGERGSAIHVVLIDANTGNVVQTGEESASKLNVVVLEGDFNDEDDEDWTREHFESFEVKEREGKRPILTGDTQVMLKEGVGTLGDLTFTDNSSWIRSRKFRLGVKAAPGIAKDGVLHKKLLKANIVTVEDFLRLLVKDPQKLRNLLGSGMSNRMWENTMEHAKTCVLGGKLYVFYTDQTHATGVVFNHIYEFRGLIANGQFLSLESLNHDQKISADILVKIAYENWHKAVEYDGKLLNCLPVAEKEIKGLPEPKMVTAPTAQNHQQLHNQNNRQTVQCHQNAITYSPLPQPVEYPQFVQQHCSQLLPSLPSNVQEYNSRPMESSNAYNGEDWCRPRTGQGLEDIFSEEIRLRSSEMLETDDMQRLLKTFGIGMNTMGTQGGFGQTDESCYGYNMPYQAQIDNTYRRERNRGSGKAVVGWLKLKAALRWGIFIRKKAAERRPQIVEIE</sequence>
<dbReference type="InterPro" id="IPR012416">
    <property type="entry name" value="CBP60"/>
</dbReference>
<name>A0A8S9IEX4_BRACR</name>